<keyword evidence="5" id="KW-1185">Reference proteome</keyword>
<comment type="caution">
    <text evidence="3">The sequence shown here is derived from an EMBL/GenBank/DDBJ whole genome shotgun (WGS) entry which is preliminary data.</text>
</comment>
<dbReference type="EMBL" id="JANSLD010000009">
    <property type="protein sequence ID" value="MCY1582314.1"/>
    <property type="molecule type" value="Genomic_DNA"/>
</dbReference>
<evidence type="ECO:0000256" key="1">
    <source>
        <dbReference type="SAM" id="Coils"/>
    </source>
</evidence>
<evidence type="ECO:0000313" key="5">
    <source>
        <dbReference type="Proteomes" id="UP001072952"/>
    </source>
</evidence>
<dbReference type="KEGG" id="spet:CEP67_04530"/>
<reference evidence="3 4" key="1">
    <citation type="submission" date="2017-09" db="EMBL/GenBank/DDBJ databases">
        <title>Bacterial strain isolated from the female urinary microbiota.</title>
        <authorList>
            <person name="Thomas-White K."/>
            <person name="Kumar N."/>
            <person name="Forster S."/>
            <person name="Putonti C."/>
            <person name="Lawley T."/>
            <person name="Wolfe A.J."/>
        </authorList>
    </citation>
    <scope>NUCLEOTIDE SEQUENCE [LARGE SCALE GENOMIC DNA]</scope>
    <source>
        <strain evidence="3 4">UMB0834</strain>
    </source>
</reference>
<name>A0A1Z3TZX0_9STAP</name>
<evidence type="ECO:0000313" key="3">
    <source>
        <dbReference type="EMBL" id="PMC17242.1"/>
    </source>
</evidence>
<evidence type="ECO:0000313" key="4">
    <source>
        <dbReference type="Proteomes" id="UP000235748"/>
    </source>
</evidence>
<reference evidence="2" key="2">
    <citation type="journal article" date="2022" name="Int. J. Mol. Sci.">
        <title>Phenotypic and Genotypic Virulence Characterisation of Staphylococcus pettenkoferi Strains Isolated from Human Bloodstream and Diabetic Foot Infections.</title>
        <authorList>
            <person name="Magnan C."/>
            <person name="Ahmad-Mansour N."/>
            <person name="Pouget C."/>
            <person name="Morsli M."/>
            <person name="Huc-Brandt S."/>
            <person name="Pantel A."/>
            <person name="Dunyach-Remy C."/>
            <person name="Sotto A."/>
            <person name="Molle V."/>
            <person name="Lavigne J.-P."/>
        </authorList>
    </citation>
    <scope>NUCLEOTIDE SEQUENCE</scope>
    <source>
        <strain evidence="2">NSP012P</strain>
    </source>
</reference>
<dbReference type="Proteomes" id="UP000235748">
    <property type="component" value="Unassembled WGS sequence"/>
</dbReference>
<dbReference type="RefSeq" id="WP_002471603.1">
    <property type="nucleotide sequence ID" value="NZ_CP022096.2"/>
</dbReference>
<reference evidence="2" key="3">
    <citation type="submission" date="2022-08" db="EMBL/GenBank/DDBJ databases">
        <authorList>
            <person name="Magnan C."/>
        </authorList>
    </citation>
    <scope>NUCLEOTIDE SEQUENCE</scope>
    <source>
        <strain evidence="2">NSP012P</strain>
    </source>
</reference>
<protein>
    <submittedName>
        <fullName evidence="3">DUF488 domain-containing protein</fullName>
    </submittedName>
    <submittedName>
        <fullName evidence="2">DUF488 family protein</fullName>
    </submittedName>
</protein>
<evidence type="ECO:0000313" key="2">
    <source>
        <dbReference type="EMBL" id="MCY1582314.1"/>
    </source>
</evidence>
<dbReference type="EMBL" id="PNGG01000008">
    <property type="protein sequence ID" value="PMC17242.1"/>
    <property type="molecule type" value="Genomic_DNA"/>
</dbReference>
<accession>A0A1Z3TZX0</accession>
<dbReference type="AlphaFoldDB" id="A0A1Z3TZX0"/>
<organism evidence="3 4">
    <name type="scientific">Staphylococcus pettenkoferi</name>
    <dbReference type="NCBI Taxonomy" id="170573"/>
    <lineage>
        <taxon>Bacteria</taxon>
        <taxon>Bacillati</taxon>
        <taxon>Bacillota</taxon>
        <taxon>Bacilli</taxon>
        <taxon>Bacillales</taxon>
        <taxon>Staphylococcaceae</taxon>
        <taxon>Staphylococcus</taxon>
    </lineage>
</organism>
<dbReference type="InterPro" id="IPR052552">
    <property type="entry name" value="YeaO-like"/>
</dbReference>
<gene>
    <name evidence="3" type="ORF">CJ235_11200</name>
    <name evidence="2" type="ORF">NW133_01980</name>
</gene>
<keyword evidence="1" id="KW-0175">Coiled coil</keyword>
<dbReference type="PANTHER" id="PTHR36849:SF1">
    <property type="entry name" value="CYTOPLASMIC PROTEIN"/>
    <property type="match status" value="1"/>
</dbReference>
<dbReference type="Pfam" id="PF22752">
    <property type="entry name" value="DUF488-N3i"/>
    <property type="match status" value="1"/>
</dbReference>
<sequence length="119" mass="13994">MAVKIARIYDAKEEKGVRVLTDRVWPRGVSKEDANLDHWLKEVAPTSDLRKWFNHDPQLFGAFKEKYEKELRENDDQKEAFEELKQIVKESKQDVLLLFAAKDTEHNQAVILKDLLDNQ</sequence>
<dbReference type="GeneID" id="42043087"/>
<feature type="coiled-coil region" evidence="1">
    <location>
        <begin position="64"/>
        <end position="94"/>
    </location>
</feature>
<dbReference type="PANTHER" id="PTHR36849">
    <property type="entry name" value="CYTOPLASMIC PROTEIN-RELATED"/>
    <property type="match status" value="1"/>
</dbReference>
<proteinExistence type="predicted"/>
<dbReference type="Proteomes" id="UP001072952">
    <property type="component" value="Unassembled WGS sequence"/>
</dbReference>